<gene>
    <name evidence="13" type="primary">nadA</name>
    <name evidence="14" type="ORF">C273_02503</name>
</gene>
<evidence type="ECO:0000256" key="4">
    <source>
        <dbReference type="ARBA" id="ARBA00022485"/>
    </source>
</evidence>
<evidence type="ECO:0000256" key="11">
    <source>
        <dbReference type="ARBA" id="ARBA00050125"/>
    </source>
</evidence>
<comment type="cofactor">
    <cofactor evidence="13">
        <name>[4Fe-4S] cluster</name>
        <dbReference type="ChEBI" id="CHEBI:49883"/>
    </cofactor>
    <text evidence="13">Binds 1 [4Fe-4S] cluster per subunit.</text>
</comment>
<protein>
    <recommendedName>
        <fullName evidence="12 13">Quinolinate synthase</fullName>
        <ecNumber evidence="3 13">2.5.1.72</ecNumber>
    </recommendedName>
</protein>
<feature type="binding site" evidence="13">
    <location>
        <position position="61"/>
    </location>
    <ligand>
        <name>iminosuccinate</name>
        <dbReference type="ChEBI" id="CHEBI:77875"/>
    </ligand>
</feature>
<dbReference type="NCBIfam" id="NF006880">
    <property type="entry name" value="PRK09375.2-1"/>
    <property type="match status" value="1"/>
</dbReference>
<dbReference type="GO" id="GO:0008987">
    <property type="term" value="F:quinolinate synthetase A activity"/>
    <property type="evidence" value="ECO:0007669"/>
    <property type="project" value="UniProtKB-UniRule"/>
</dbReference>
<evidence type="ECO:0000256" key="7">
    <source>
        <dbReference type="ARBA" id="ARBA00022679"/>
    </source>
</evidence>
<keyword evidence="8 13" id="KW-0479">Metal-binding</keyword>
<dbReference type="RefSeq" id="WP_009382332.1">
    <property type="nucleotide sequence ID" value="NZ_AMSQ01000003.1"/>
</dbReference>
<dbReference type="Pfam" id="PF02445">
    <property type="entry name" value="NadA"/>
    <property type="match status" value="1"/>
</dbReference>
<name>K9ARN3_9STAP</name>
<accession>K9ARN3</accession>
<dbReference type="EMBL" id="AMSQ01000003">
    <property type="protein sequence ID" value="EKU50103.1"/>
    <property type="molecule type" value="Genomic_DNA"/>
</dbReference>
<evidence type="ECO:0000256" key="13">
    <source>
        <dbReference type="HAMAP-Rule" id="MF_00569"/>
    </source>
</evidence>
<evidence type="ECO:0000256" key="9">
    <source>
        <dbReference type="ARBA" id="ARBA00023004"/>
    </source>
</evidence>
<dbReference type="Proteomes" id="UP000009885">
    <property type="component" value="Unassembled WGS sequence"/>
</dbReference>
<keyword evidence="6 13" id="KW-0662">Pyridine nucleotide biosynthesis</keyword>
<dbReference type="STRING" id="1229783.C273_02503"/>
<dbReference type="UniPathway" id="UPA00253">
    <property type="reaction ID" value="UER00327"/>
</dbReference>
<keyword evidence="7 13" id="KW-0808">Transferase</keyword>
<comment type="catalytic activity">
    <reaction evidence="11">
        <text>iminosuccinate + dihydroxyacetone phosphate = quinolinate + phosphate + 2 H2O + H(+)</text>
        <dbReference type="Rhea" id="RHEA:25888"/>
        <dbReference type="ChEBI" id="CHEBI:15377"/>
        <dbReference type="ChEBI" id="CHEBI:15378"/>
        <dbReference type="ChEBI" id="CHEBI:29959"/>
        <dbReference type="ChEBI" id="CHEBI:43474"/>
        <dbReference type="ChEBI" id="CHEBI:57642"/>
        <dbReference type="ChEBI" id="CHEBI:77875"/>
        <dbReference type="EC" id="2.5.1.72"/>
    </reaction>
    <physiologicalReaction direction="left-to-right" evidence="11">
        <dbReference type="Rhea" id="RHEA:25889"/>
    </physiologicalReaction>
</comment>
<evidence type="ECO:0000256" key="3">
    <source>
        <dbReference type="ARBA" id="ARBA00012669"/>
    </source>
</evidence>
<dbReference type="GO" id="GO:0051539">
    <property type="term" value="F:4 iron, 4 sulfur cluster binding"/>
    <property type="evidence" value="ECO:0007669"/>
    <property type="project" value="UniProtKB-KW"/>
</dbReference>
<dbReference type="HAMAP" id="MF_00569">
    <property type="entry name" value="NadA_type3"/>
    <property type="match status" value="1"/>
</dbReference>
<comment type="function">
    <text evidence="1 13">Catalyzes the condensation of iminoaspartate with dihydroxyacetone phosphate to form quinolinate.</text>
</comment>
<dbReference type="GO" id="GO:0034628">
    <property type="term" value="P:'de novo' NAD+ biosynthetic process from L-aspartate"/>
    <property type="evidence" value="ECO:0007669"/>
    <property type="project" value="TreeGrafter"/>
</dbReference>
<evidence type="ECO:0000256" key="5">
    <source>
        <dbReference type="ARBA" id="ARBA00022490"/>
    </source>
</evidence>
<dbReference type="AlphaFoldDB" id="K9ARN3"/>
<evidence type="ECO:0000256" key="12">
    <source>
        <dbReference type="ARBA" id="ARBA00073059"/>
    </source>
</evidence>
<dbReference type="FunFam" id="3.40.50.10800:FF:000001">
    <property type="entry name" value="Quinolinate synthase A"/>
    <property type="match status" value="1"/>
</dbReference>
<feature type="binding site" evidence="13">
    <location>
        <begin position="139"/>
        <end position="141"/>
    </location>
    <ligand>
        <name>iminosuccinate</name>
        <dbReference type="ChEBI" id="CHEBI:77875"/>
    </ligand>
</feature>
<dbReference type="eggNOG" id="COG0379">
    <property type="taxonomic scope" value="Bacteria"/>
</dbReference>
<dbReference type="InterPro" id="IPR036094">
    <property type="entry name" value="NadA_sf"/>
</dbReference>
<dbReference type="NCBIfam" id="NF006883">
    <property type="entry name" value="PRK09375.2-4"/>
    <property type="match status" value="1"/>
</dbReference>
<evidence type="ECO:0000256" key="1">
    <source>
        <dbReference type="ARBA" id="ARBA00003791"/>
    </source>
</evidence>
<dbReference type="InterPro" id="IPR003473">
    <property type="entry name" value="NadA"/>
</dbReference>
<comment type="pathway">
    <text evidence="2 13">Cofactor biosynthesis; NAD(+) biosynthesis; quinolinate from iminoaspartate: step 1/1.</text>
</comment>
<sequence length="366" mass="41240">MKGSVFQMESEIPERYLRMTTAELEERVRTIKDTLGKDLFMPTHHYQKDEVAQFADVMGDSLELARICRENTEAKYFVFNGVHFMAETADILTHDHQKIYLPDLSAGCALADMANINQAKNAFDILTDTFNEALLPITYVNSTAEIKAFVGLKGGSCVTSGNARKVIQWALDQGKRVLFLPDQHLGRNIAFELGIPLSAMATYDPISKELYYDGDIDQIKIVLWKGHCTVHEKFHTTHIKRARENNPDVNVLVHPECEFDVVQEADYAGSTKYILKTISEAKPGSSWVIGTEMNLVNRIRTNYPKLNIESLNPLMCACLTMNRIDLPHLTWCLDKIMNGDTSNQISVEADIAHPAKDSLNRMLAIT</sequence>
<feature type="binding site" evidence="13">
    <location>
        <position position="44"/>
    </location>
    <ligand>
        <name>iminosuccinate</name>
        <dbReference type="ChEBI" id="CHEBI:77875"/>
    </ligand>
</feature>
<keyword evidence="4 13" id="KW-0004">4Fe-4S</keyword>
<organism evidence="14 15">
    <name type="scientific">Staphylococcus massiliensis S46</name>
    <dbReference type="NCBI Taxonomy" id="1229783"/>
    <lineage>
        <taxon>Bacteria</taxon>
        <taxon>Bacillati</taxon>
        <taxon>Bacillota</taxon>
        <taxon>Bacilli</taxon>
        <taxon>Bacillales</taxon>
        <taxon>Staphylococcaceae</taxon>
        <taxon>Staphylococcus</taxon>
    </lineage>
</organism>
<feature type="binding site" evidence="13">
    <location>
        <position position="318"/>
    </location>
    <ligand>
        <name>[4Fe-4S] cluster</name>
        <dbReference type="ChEBI" id="CHEBI:49883"/>
    </ligand>
</feature>
<dbReference type="NCBIfam" id="TIGR00550">
    <property type="entry name" value="nadA"/>
    <property type="match status" value="1"/>
</dbReference>
<keyword evidence="9 13" id="KW-0408">Iron</keyword>
<comment type="subcellular location">
    <subcellularLocation>
        <location evidence="13">Cytoplasm</location>
    </subcellularLocation>
</comment>
<feature type="binding site" evidence="13">
    <location>
        <position position="108"/>
    </location>
    <ligand>
        <name>[4Fe-4S] cluster</name>
        <dbReference type="ChEBI" id="CHEBI:49883"/>
    </ligand>
</feature>
<reference evidence="14 15" key="1">
    <citation type="journal article" date="2013" name="Genome Announc.">
        <title>Genome Sequence of Staphylococcus massiliensis Strain S46, Isolated from the Surface of Healthy Human Skin.</title>
        <authorList>
            <person name="Srivastav R."/>
            <person name="Singh A."/>
            <person name="Jangir P.K."/>
            <person name="Kumari C."/>
            <person name="Muduli S."/>
            <person name="Sharma R."/>
        </authorList>
    </citation>
    <scope>NUCLEOTIDE SEQUENCE [LARGE SCALE GENOMIC DNA]</scope>
    <source>
        <strain evidence="14 15">S46</strain>
    </source>
</reference>
<evidence type="ECO:0000313" key="14">
    <source>
        <dbReference type="EMBL" id="EKU50103.1"/>
    </source>
</evidence>
<feature type="binding site" evidence="13">
    <location>
        <position position="160"/>
    </location>
    <ligand>
        <name>iminosuccinate</name>
        <dbReference type="ChEBI" id="CHEBI:77875"/>
    </ligand>
</feature>
<dbReference type="EC" id="2.5.1.72" evidence="3 13"/>
<keyword evidence="15" id="KW-1185">Reference proteome</keyword>
<feature type="binding site" evidence="13">
    <location>
        <position position="228"/>
    </location>
    <ligand>
        <name>[4Fe-4S] cluster</name>
        <dbReference type="ChEBI" id="CHEBI:49883"/>
    </ligand>
</feature>
<dbReference type="Gene3D" id="3.40.50.10800">
    <property type="entry name" value="NadA-like"/>
    <property type="match status" value="3"/>
</dbReference>
<evidence type="ECO:0000256" key="10">
    <source>
        <dbReference type="ARBA" id="ARBA00023014"/>
    </source>
</evidence>
<dbReference type="PATRIC" id="fig|1229783.3.peg.508"/>
<feature type="binding site" evidence="13">
    <location>
        <begin position="254"/>
        <end position="256"/>
    </location>
    <ligand>
        <name>iminosuccinate</name>
        <dbReference type="ChEBI" id="CHEBI:77875"/>
    </ligand>
</feature>
<dbReference type="PANTHER" id="PTHR30573:SF0">
    <property type="entry name" value="QUINOLINATE SYNTHASE, CHLOROPLASTIC"/>
    <property type="match status" value="1"/>
</dbReference>
<comment type="similarity">
    <text evidence="13">Belongs to the quinolinate synthase family. Type 3 subfamily.</text>
</comment>
<dbReference type="SUPFAM" id="SSF142754">
    <property type="entry name" value="NadA-like"/>
    <property type="match status" value="1"/>
</dbReference>
<proteinExistence type="inferred from homology"/>
<evidence type="ECO:0000313" key="15">
    <source>
        <dbReference type="Proteomes" id="UP000009885"/>
    </source>
</evidence>
<keyword evidence="5 13" id="KW-0963">Cytoplasm</keyword>
<feature type="binding site" evidence="13">
    <location>
        <position position="271"/>
    </location>
    <ligand>
        <name>iminosuccinate</name>
        <dbReference type="ChEBI" id="CHEBI:77875"/>
    </ligand>
</feature>
<dbReference type="GO" id="GO:0005829">
    <property type="term" value="C:cytosol"/>
    <property type="evidence" value="ECO:0007669"/>
    <property type="project" value="TreeGrafter"/>
</dbReference>
<evidence type="ECO:0000256" key="2">
    <source>
        <dbReference type="ARBA" id="ARBA00005065"/>
    </source>
</evidence>
<evidence type="ECO:0000256" key="6">
    <source>
        <dbReference type="ARBA" id="ARBA00022642"/>
    </source>
</evidence>
<dbReference type="InterPro" id="IPR023515">
    <property type="entry name" value="Quinolinate_synth_A_type3"/>
</dbReference>
<dbReference type="PANTHER" id="PTHR30573">
    <property type="entry name" value="QUINOLINATE SYNTHETASE A"/>
    <property type="match status" value="1"/>
</dbReference>
<keyword evidence="10 13" id="KW-0411">Iron-sulfur</keyword>
<dbReference type="GO" id="GO:0046872">
    <property type="term" value="F:metal ion binding"/>
    <property type="evidence" value="ECO:0007669"/>
    <property type="project" value="UniProtKB-KW"/>
</dbReference>
<comment type="caution">
    <text evidence="14">The sequence shown here is derived from an EMBL/GenBank/DDBJ whole genome shotgun (WGS) entry which is preliminary data.</text>
</comment>
<dbReference type="OrthoDB" id="9801204at2"/>
<evidence type="ECO:0000256" key="8">
    <source>
        <dbReference type="ARBA" id="ARBA00022723"/>
    </source>
</evidence>